<comment type="subcellular location">
    <subcellularLocation>
        <location evidence="1">Membrane</location>
        <topology evidence="1">Multi-pass membrane protein</topology>
    </subcellularLocation>
</comment>
<keyword evidence="11" id="KW-1185">Reference proteome</keyword>
<feature type="domain" description="G-protein coupled receptors family 1 profile" evidence="9">
    <location>
        <begin position="22"/>
        <end position="83"/>
    </location>
</feature>
<accession>V4AT31</accession>
<keyword evidence="2 8" id="KW-0812">Transmembrane</keyword>
<organism evidence="10 11">
    <name type="scientific">Lottia gigantea</name>
    <name type="common">Giant owl limpet</name>
    <dbReference type="NCBI Taxonomy" id="225164"/>
    <lineage>
        <taxon>Eukaryota</taxon>
        <taxon>Metazoa</taxon>
        <taxon>Spiralia</taxon>
        <taxon>Lophotrochozoa</taxon>
        <taxon>Mollusca</taxon>
        <taxon>Gastropoda</taxon>
        <taxon>Patellogastropoda</taxon>
        <taxon>Lottioidea</taxon>
        <taxon>Lottiidae</taxon>
        <taxon>Lottia</taxon>
    </lineage>
</organism>
<gene>
    <name evidence="10" type="ORF">LOTGIDRAFT_88987</name>
</gene>
<feature type="transmembrane region" description="Helical" evidence="8">
    <location>
        <begin position="43"/>
        <end position="63"/>
    </location>
</feature>
<evidence type="ECO:0000256" key="8">
    <source>
        <dbReference type="SAM" id="Phobius"/>
    </source>
</evidence>
<dbReference type="KEGG" id="lgi:LOTGIDRAFT_88987"/>
<evidence type="ECO:0000256" key="7">
    <source>
        <dbReference type="ARBA" id="ARBA00023224"/>
    </source>
</evidence>
<evidence type="ECO:0000313" key="10">
    <source>
        <dbReference type="EMBL" id="ESO98045.1"/>
    </source>
</evidence>
<dbReference type="RefSeq" id="XP_009051266.1">
    <property type="nucleotide sequence ID" value="XM_009053018.1"/>
</dbReference>
<evidence type="ECO:0000256" key="1">
    <source>
        <dbReference type="ARBA" id="ARBA00004141"/>
    </source>
</evidence>
<evidence type="ECO:0000256" key="4">
    <source>
        <dbReference type="ARBA" id="ARBA00023040"/>
    </source>
</evidence>
<evidence type="ECO:0000256" key="2">
    <source>
        <dbReference type="ARBA" id="ARBA00022692"/>
    </source>
</evidence>
<dbReference type="GO" id="GO:0005886">
    <property type="term" value="C:plasma membrane"/>
    <property type="evidence" value="ECO:0007669"/>
    <property type="project" value="TreeGrafter"/>
</dbReference>
<dbReference type="OMA" id="MENATCP"/>
<evidence type="ECO:0000256" key="5">
    <source>
        <dbReference type="ARBA" id="ARBA00023136"/>
    </source>
</evidence>
<name>V4AT31_LOTGI</name>
<dbReference type="EMBL" id="KB201288">
    <property type="protein sequence ID" value="ESO98045.1"/>
    <property type="molecule type" value="Genomic_DNA"/>
</dbReference>
<keyword evidence="5 8" id="KW-0472">Membrane</keyword>
<dbReference type="STRING" id="225164.V4AT31"/>
<dbReference type="PANTHER" id="PTHR45695">
    <property type="entry name" value="LEUCOKININ RECEPTOR-RELATED"/>
    <property type="match status" value="1"/>
</dbReference>
<dbReference type="HOGENOM" id="CLU_009579_29_10_1"/>
<proteinExistence type="predicted"/>
<evidence type="ECO:0000259" key="9">
    <source>
        <dbReference type="PROSITE" id="PS50262"/>
    </source>
</evidence>
<keyword evidence="6" id="KW-0675">Receptor</keyword>
<dbReference type="Proteomes" id="UP000030746">
    <property type="component" value="Unassembled WGS sequence"/>
</dbReference>
<dbReference type="Gene3D" id="1.20.1070.10">
    <property type="entry name" value="Rhodopsin 7-helix transmembrane proteins"/>
    <property type="match status" value="1"/>
</dbReference>
<dbReference type="PRINTS" id="PR00237">
    <property type="entry name" value="GPCRRHODOPSN"/>
</dbReference>
<dbReference type="GO" id="GO:0004930">
    <property type="term" value="F:G protein-coupled receptor activity"/>
    <property type="evidence" value="ECO:0007669"/>
    <property type="project" value="UniProtKB-KW"/>
</dbReference>
<reference evidence="10 11" key="1">
    <citation type="journal article" date="2013" name="Nature">
        <title>Insights into bilaterian evolution from three spiralian genomes.</title>
        <authorList>
            <person name="Simakov O."/>
            <person name="Marletaz F."/>
            <person name="Cho S.J."/>
            <person name="Edsinger-Gonzales E."/>
            <person name="Havlak P."/>
            <person name="Hellsten U."/>
            <person name="Kuo D.H."/>
            <person name="Larsson T."/>
            <person name="Lv J."/>
            <person name="Arendt D."/>
            <person name="Savage R."/>
            <person name="Osoegawa K."/>
            <person name="de Jong P."/>
            <person name="Grimwood J."/>
            <person name="Chapman J.A."/>
            <person name="Shapiro H."/>
            <person name="Aerts A."/>
            <person name="Otillar R.P."/>
            <person name="Terry A.Y."/>
            <person name="Boore J.L."/>
            <person name="Grigoriev I.V."/>
            <person name="Lindberg D.R."/>
            <person name="Seaver E.C."/>
            <person name="Weisblat D.A."/>
            <person name="Putnam N.H."/>
            <person name="Rokhsar D.S."/>
        </authorList>
    </citation>
    <scope>NUCLEOTIDE SEQUENCE [LARGE SCALE GENOMIC DNA]</scope>
</reference>
<feature type="transmembrane region" description="Helical" evidence="8">
    <location>
        <begin position="6"/>
        <end position="31"/>
    </location>
</feature>
<dbReference type="Pfam" id="PF00001">
    <property type="entry name" value="7tm_1"/>
    <property type="match status" value="1"/>
</dbReference>
<dbReference type="CTD" id="20252816"/>
<dbReference type="AlphaFoldDB" id="V4AT31"/>
<dbReference type="InterPro" id="IPR017452">
    <property type="entry name" value="GPCR_Rhodpsn_7TM"/>
</dbReference>
<protein>
    <recommendedName>
        <fullName evidence="9">G-protein coupled receptors family 1 profile domain-containing protein</fullName>
    </recommendedName>
</protein>
<keyword evidence="4" id="KW-0297">G-protein coupled receptor</keyword>
<feature type="non-terminal residue" evidence="10">
    <location>
        <position position="83"/>
    </location>
</feature>
<sequence length="83" mass="9542">PLWEIVVKAVFYGIVIILSLIGNTLVILVIFRHRWMRTTTNYYLVNLAVADLMVTVSCTWVHLVDDVTEGWVLGSFFCTFNSF</sequence>
<keyword evidence="3 8" id="KW-1133">Transmembrane helix</keyword>
<evidence type="ECO:0000256" key="6">
    <source>
        <dbReference type="ARBA" id="ARBA00023170"/>
    </source>
</evidence>
<feature type="non-terminal residue" evidence="10">
    <location>
        <position position="1"/>
    </location>
</feature>
<dbReference type="SUPFAM" id="SSF81321">
    <property type="entry name" value="Family A G protein-coupled receptor-like"/>
    <property type="match status" value="1"/>
</dbReference>
<dbReference type="InterPro" id="IPR000276">
    <property type="entry name" value="GPCR_Rhodpsn"/>
</dbReference>
<evidence type="ECO:0000313" key="11">
    <source>
        <dbReference type="Proteomes" id="UP000030746"/>
    </source>
</evidence>
<keyword evidence="7" id="KW-0807">Transducer</keyword>
<dbReference type="PROSITE" id="PS50262">
    <property type="entry name" value="G_PROTEIN_RECEP_F1_2"/>
    <property type="match status" value="1"/>
</dbReference>
<evidence type="ECO:0000256" key="3">
    <source>
        <dbReference type="ARBA" id="ARBA00022989"/>
    </source>
</evidence>
<dbReference type="OrthoDB" id="5987936at2759"/>
<dbReference type="GeneID" id="20252816"/>
<dbReference type="PANTHER" id="PTHR45695:SF28">
    <property type="entry name" value="G-PROTEIN COUPLED RECEPTORS FAMILY 1 PROFILE DOMAIN-CONTAINING PROTEIN"/>
    <property type="match status" value="1"/>
</dbReference>